<comment type="caution">
    <text evidence="1">The sequence shown here is derived from an EMBL/GenBank/DDBJ whole genome shotgun (WGS) entry which is preliminary data.</text>
</comment>
<organism evidence="1 2">
    <name type="scientific">Rubritalea tangerina</name>
    <dbReference type="NCBI Taxonomy" id="430798"/>
    <lineage>
        <taxon>Bacteria</taxon>
        <taxon>Pseudomonadati</taxon>
        <taxon>Verrucomicrobiota</taxon>
        <taxon>Verrucomicrobiia</taxon>
        <taxon>Verrucomicrobiales</taxon>
        <taxon>Rubritaleaceae</taxon>
        <taxon>Rubritalea</taxon>
    </lineage>
</organism>
<name>A0ABW4ZA13_9BACT</name>
<sequence length="57" mass="6588">MSTSKKLDIKVPEYGELRESVKDRLRRIREAFSEARTHKEKQEALKKLMAARGQATA</sequence>
<reference evidence="2" key="1">
    <citation type="journal article" date="2019" name="Int. J. Syst. Evol. Microbiol.">
        <title>The Global Catalogue of Microorganisms (GCM) 10K type strain sequencing project: providing services to taxonomists for standard genome sequencing and annotation.</title>
        <authorList>
            <consortium name="The Broad Institute Genomics Platform"/>
            <consortium name="The Broad Institute Genome Sequencing Center for Infectious Disease"/>
            <person name="Wu L."/>
            <person name="Ma J."/>
        </authorList>
    </citation>
    <scope>NUCLEOTIDE SEQUENCE [LARGE SCALE GENOMIC DNA]</scope>
    <source>
        <strain evidence="2">CCUG 57942</strain>
    </source>
</reference>
<gene>
    <name evidence="1" type="ORF">ACFSW8_08005</name>
</gene>
<proteinExistence type="predicted"/>
<evidence type="ECO:0000313" key="2">
    <source>
        <dbReference type="Proteomes" id="UP001597389"/>
    </source>
</evidence>
<dbReference type="RefSeq" id="WP_377089334.1">
    <property type="nucleotide sequence ID" value="NZ_JBHSJL010000014.1"/>
</dbReference>
<evidence type="ECO:0000313" key="1">
    <source>
        <dbReference type="EMBL" id="MFD2158835.1"/>
    </source>
</evidence>
<dbReference type="Proteomes" id="UP001597389">
    <property type="component" value="Unassembled WGS sequence"/>
</dbReference>
<protein>
    <submittedName>
        <fullName evidence="1">Uncharacterized protein</fullName>
    </submittedName>
</protein>
<accession>A0ABW4ZA13</accession>
<keyword evidence="2" id="KW-1185">Reference proteome</keyword>
<dbReference type="EMBL" id="JBHUJB010000034">
    <property type="protein sequence ID" value="MFD2158835.1"/>
    <property type="molecule type" value="Genomic_DNA"/>
</dbReference>